<accession>L0KAZ7</accession>
<dbReference type="Proteomes" id="UP000010880">
    <property type="component" value="Chromosome"/>
</dbReference>
<evidence type="ECO:0000256" key="1">
    <source>
        <dbReference type="ARBA" id="ARBA00004370"/>
    </source>
</evidence>
<dbReference type="PATRIC" id="fig|748449.3.peg.1726"/>
<evidence type="ECO:0000313" key="6">
    <source>
        <dbReference type="EMBL" id="AGB41710.1"/>
    </source>
</evidence>
<comment type="similarity">
    <text evidence="2">Belongs to the transpeptidase family.</text>
</comment>
<keyword evidence="7" id="KW-1185">Reference proteome</keyword>
<gene>
    <name evidence="6" type="ordered locus">Halha_1774</name>
</gene>
<sequence length="692" mass="76049">MSRIRHQVRARIVLLFCVALVTIVILIFRVGWIQLSKNNLYQKRALQQRLRTVKVEPKRGVIYDRNGVELAVSASSDTVVAAPQDIENPKETAKKLAEILEMSQAEIYQELTKDLAAVYISRKISVKKAQQIQKLDLSGIYFTEESKRFYPKGNLAAHVLGFAGIDSQGLQGIELSYDQQLRGDPGRISIESDAVGREIPKGIKDYVAPDDGNDVYLTIDHVLQYIAERELKEAMNENEAKGGTIIMMDPQTGDVLALANQPTYNPNHFANYTPRLWRNRAISNSYEPGSTFKIITASAGLEEGVVHPTDTFYDPGYIEVAGQRINCWKSGGHGKQTFAEVVKNSCNPGFVQVGQRVGEEKFYKYIKAFGFGEETGIRLPGEAEGLIYDLEDVGPVELATISFGHGISVTPIQLITAVSAVANNGQLLQPHLVNKIKNPNGKLIKKIKPEPVRKVISKETAKTVRKLLEGVVADGSGKKAAVKGYRIGGKTGTAKHYGTQLYDSSFIGMVPIEKPQLVTLVVLYGVSSYPYYGSQVGAPIFHDVVKDAVRYLEIPPSNKPMPEESDDKLNQVEVPNVSNLTLEQAENKLIQQGLQVKLEGQGEKVVAQIPQPGAVVNKKSTVILFFKGALEEKNKYQVTVPNLEGMTVKEAARLLGELGLKLKSSGKGVINNQDPAAGFTIDSGKYVKVWSN</sequence>
<feature type="domain" description="PASTA" evidence="5">
    <location>
        <begin position="634"/>
        <end position="692"/>
    </location>
</feature>
<dbReference type="CDD" id="cd06576">
    <property type="entry name" value="PASTA_Pbp2x-like_1"/>
    <property type="match status" value="1"/>
</dbReference>
<organism evidence="6 7">
    <name type="scientific">Halobacteroides halobius (strain ATCC 35273 / DSM 5150 / MD-1)</name>
    <dbReference type="NCBI Taxonomy" id="748449"/>
    <lineage>
        <taxon>Bacteria</taxon>
        <taxon>Bacillati</taxon>
        <taxon>Bacillota</taxon>
        <taxon>Clostridia</taxon>
        <taxon>Halanaerobiales</taxon>
        <taxon>Halobacteroidaceae</taxon>
        <taxon>Halobacteroides</taxon>
    </lineage>
</organism>
<dbReference type="NCBIfam" id="TIGR02214">
    <property type="entry name" value="spoVD_pbp"/>
    <property type="match status" value="1"/>
</dbReference>
<dbReference type="GO" id="GO:0008658">
    <property type="term" value="F:penicillin binding"/>
    <property type="evidence" value="ECO:0007669"/>
    <property type="project" value="InterPro"/>
</dbReference>
<feature type="domain" description="PASTA" evidence="5">
    <location>
        <begin position="568"/>
        <end position="628"/>
    </location>
</feature>
<comment type="subcellular location">
    <subcellularLocation>
        <location evidence="1">Membrane</location>
    </subcellularLocation>
</comment>
<dbReference type="Gene3D" id="3.30.10.20">
    <property type="match status" value="2"/>
</dbReference>
<dbReference type="SUPFAM" id="SSF56601">
    <property type="entry name" value="beta-lactamase/transpeptidase-like"/>
    <property type="match status" value="1"/>
</dbReference>
<dbReference type="InterPro" id="IPR001460">
    <property type="entry name" value="PCN-bd_Tpept"/>
</dbReference>
<dbReference type="GO" id="GO:0005886">
    <property type="term" value="C:plasma membrane"/>
    <property type="evidence" value="ECO:0007669"/>
    <property type="project" value="TreeGrafter"/>
</dbReference>
<dbReference type="Gene3D" id="1.10.150.770">
    <property type="match status" value="1"/>
</dbReference>
<dbReference type="OrthoDB" id="9804124at2"/>
<keyword evidence="4" id="KW-0812">Transmembrane</keyword>
<dbReference type="RefSeq" id="WP_015327426.1">
    <property type="nucleotide sequence ID" value="NC_019978.1"/>
</dbReference>
<evidence type="ECO:0000313" key="7">
    <source>
        <dbReference type="Proteomes" id="UP000010880"/>
    </source>
</evidence>
<evidence type="ECO:0000256" key="3">
    <source>
        <dbReference type="ARBA" id="ARBA00023136"/>
    </source>
</evidence>
<dbReference type="SUPFAM" id="SSF54184">
    <property type="entry name" value="Penicillin-binding protein 2x (pbp-2x), c-terminal domain"/>
    <property type="match status" value="2"/>
</dbReference>
<evidence type="ECO:0000259" key="5">
    <source>
        <dbReference type="PROSITE" id="PS51178"/>
    </source>
</evidence>
<dbReference type="HOGENOM" id="CLU_009289_6_0_9"/>
<dbReference type="GO" id="GO:0071555">
    <property type="term" value="P:cell wall organization"/>
    <property type="evidence" value="ECO:0007669"/>
    <property type="project" value="TreeGrafter"/>
</dbReference>
<dbReference type="SMART" id="SM00740">
    <property type="entry name" value="PASTA"/>
    <property type="match status" value="2"/>
</dbReference>
<proteinExistence type="inferred from homology"/>
<dbReference type="InterPro" id="IPR011927">
    <property type="entry name" value="SpoVD_pbp"/>
</dbReference>
<dbReference type="eggNOG" id="COG0768">
    <property type="taxonomic scope" value="Bacteria"/>
</dbReference>
<reference evidence="7" key="1">
    <citation type="submission" date="2012-02" db="EMBL/GenBank/DDBJ databases">
        <title>The complete genome of Halobacteroides halobius DSM 5150.</title>
        <authorList>
            <person name="Lucas S."/>
            <person name="Copeland A."/>
            <person name="Lapidus A."/>
            <person name="Glavina del Rio T."/>
            <person name="Dalin E."/>
            <person name="Tice H."/>
            <person name="Bruce D."/>
            <person name="Goodwin L."/>
            <person name="Pitluck S."/>
            <person name="Peters L."/>
            <person name="Mikhailova N."/>
            <person name="Gu W."/>
            <person name="Kyrpides N."/>
            <person name="Mavromatis K."/>
            <person name="Ivanova N."/>
            <person name="Brettin T."/>
            <person name="Detter J.C."/>
            <person name="Han C."/>
            <person name="Larimer F."/>
            <person name="Land M."/>
            <person name="Hauser L."/>
            <person name="Markowitz V."/>
            <person name="Cheng J.-F."/>
            <person name="Hugenholtz P."/>
            <person name="Woyke T."/>
            <person name="Wu D."/>
            <person name="Tindall B."/>
            <person name="Pomrenke H."/>
            <person name="Brambilla E."/>
            <person name="Klenk H.-P."/>
            <person name="Eisen J.A."/>
        </authorList>
    </citation>
    <scope>NUCLEOTIDE SEQUENCE [LARGE SCALE GENOMIC DNA]</scope>
    <source>
        <strain evidence="7">ATCC 35273 / DSM 5150 / MD-1</strain>
    </source>
</reference>
<dbReference type="Gene3D" id="3.90.1310.10">
    <property type="entry name" value="Penicillin-binding protein 2a (Domain 2)"/>
    <property type="match status" value="1"/>
</dbReference>
<dbReference type="PANTHER" id="PTHR30627">
    <property type="entry name" value="PEPTIDOGLYCAN D,D-TRANSPEPTIDASE"/>
    <property type="match status" value="1"/>
</dbReference>
<evidence type="ECO:0000256" key="2">
    <source>
        <dbReference type="ARBA" id="ARBA00007171"/>
    </source>
</evidence>
<dbReference type="STRING" id="748449.Halha_1774"/>
<dbReference type="InterPro" id="IPR050515">
    <property type="entry name" value="Beta-lactam/transpept"/>
</dbReference>
<dbReference type="AlphaFoldDB" id="L0KAZ7"/>
<evidence type="ECO:0000256" key="4">
    <source>
        <dbReference type="SAM" id="Phobius"/>
    </source>
</evidence>
<dbReference type="eggNOG" id="COG2815">
    <property type="taxonomic scope" value="Bacteria"/>
</dbReference>
<dbReference type="EMBL" id="CP003359">
    <property type="protein sequence ID" value="AGB41710.1"/>
    <property type="molecule type" value="Genomic_DNA"/>
</dbReference>
<dbReference type="InterPro" id="IPR012338">
    <property type="entry name" value="Beta-lactam/transpept-like"/>
</dbReference>
<dbReference type="PANTHER" id="PTHR30627:SF1">
    <property type="entry name" value="PEPTIDOGLYCAN D,D-TRANSPEPTIDASE FTSI"/>
    <property type="match status" value="1"/>
</dbReference>
<keyword evidence="3 4" id="KW-0472">Membrane</keyword>
<feature type="transmembrane region" description="Helical" evidence="4">
    <location>
        <begin position="12"/>
        <end position="32"/>
    </location>
</feature>
<dbReference type="InterPro" id="IPR036138">
    <property type="entry name" value="PBP_dimer_sf"/>
</dbReference>
<keyword evidence="4" id="KW-1133">Transmembrane helix</keyword>
<dbReference type="SUPFAM" id="SSF56519">
    <property type="entry name" value="Penicillin binding protein dimerisation domain"/>
    <property type="match status" value="1"/>
</dbReference>
<dbReference type="Gene3D" id="3.40.710.10">
    <property type="entry name" value="DD-peptidase/beta-lactamase superfamily"/>
    <property type="match status" value="1"/>
</dbReference>
<dbReference type="Pfam" id="PF00905">
    <property type="entry name" value="Transpeptidase"/>
    <property type="match status" value="1"/>
</dbReference>
<dbReference type="PROSITE" id="PS51178">
    <property type="entry name" value="PASTA"/>
    <property type="match status" value="2"/>
</dbReference>
<dbReference type="Pfam" id="PF03793">
    <property type="entry name" value="PASTA"/>
    <property type="match status" value="2"/>
</dbReference>
<dbReference type="InterPro" id="IPR005311">
    <property type="entry name" value="PBP_dimer"/>
</dbReference>
<dbReference type="InterPro" id="IPR005543">
    <property type="entry name" value="PASTA_dom"/>
</dbReference>
<protein>
    <submittedName>
        <fullName evidence="6">Stage V sporulation protein D</fullName>
    </submittedName>
</protein>
<dbReference type="Pfam" id="PF03717">
    <property type="entry name" value="PBP_dimer"/>
    <property type="match status" value="1"/>
</dbReference>
<name>L0KAZ7_HALHC</name>
<dbReference type="KEGG" id="hhl:Halha_1774"/>